<dbReference type="InterPro" id="IPR005814">
    <property type="entry name" value="Aminotrans_3"/>
</dbReference>
<dbReference type="InterPro" id="IPR015424">
    <property type="entry name" value="PyrdxlP-dep_Trfase"/>
</dbReference>
<dbReference type="GO" id="GO:0004141">
    <property type="term" value="F:dethiobiotin synthase activity"/>
    <property type="evidence" value="ECO:0007669"/>
    <property type="project" value="TreeGrafter"/>
</dbReference>
<dbReference type="PROSITE" id="PS00600">
    <property type="entry name" value="AA_TRANSFER_CLASS_3"/>
    <property type="match status" value="1"/>
</dbReference>
<dbReference type="InterPro" id="IPR015422">
    <property type="entry name" value="PyrdxlP-dep_Trfase_small"/>
</dbReference>
<dbReference type="OrthoDB" id="425114at2759"/>
<dbReference type="PANTHER" id="PTHR42684:SF3">
    <property type="entry name" value="ADENOSYLMETHIONINE-8-AMINO-7-OXONONANOATE AMINOTRANSFERASE"/>
    <property type="match status" value="1"/>
</dbReference>
<dbReference type="Pfam" id="PF13500">
    <property type="entry name" value="AAA_26"/>
    <property type="match status" value="1"/>
</dbReference>
<sequence length="830" mass="91498">MQLFFLLSAAVGKRNVGGLADDDETSNDPAQTSDLVGKLTAFDAGNWPCIMAPVGALLWRSLKTFQIYGANTDVGKTIFTTLLCNACRKFRPHDEISFLKPVSTGPQEDADDWLSPHLAAATSDQPTPTDAAVLKGIRHHVLSRAGHGRGWLFLETAGGIHSPGPSGTTQADLYTPLRLPVILVGDSKLGGISQTIASFESLKMRGYDIEALLLFENAHYDNHSYLSEYFTNEHGIPVQAFRPPPPRSDHASDFTAMRRYYEEASSSGEARSVIDNLEKRHEDRVSRVDAMARDAYQTIWYPFTQHGRLSPDRIMTITSAYGDYFQTVVPKSPDSPPEEPLLQPSFDASASWWTQGLGHANPKLTLAASYAAGRYGHVMFAEAIHEPAIELAKTLLKVLDNPRMSRVFYSDNGSTGMEVAVKMALRATRERYKVDTKEKLQVIGLKGSYHGDTMGAMDSTEPSVYNEKVEWYDGKGFWFDYPTVLCSDGTWSIQIPDSLVAKPGQTQVIFDSLSSIFDIDQRRMSPIYNNYTAYIRDTIEELVRQGRKFGALLMEPLVLGAGGMMMVDPLFQRALVDVVRDSASLFDAKARSVSSTDPHAWVGLPVIFDEVFTGLTRLGPLTSASFLDVHPDISVHAKLLTGGLVPLCATVASEAIFDAFHSEHKSDALLHGHSYTAHPVGCQVALESVKELESLDARGVWDWAKESWNQGRRSKTTEITPRDSVRTPIWSVWSEDFVNSISSRHQVAGVWALGTVLAIHMKDTEGTGYTSNSAARVQEALLAGESIKGRGSWNIHSRVLGNVLYVMTGQTTSQEEVERLQRILGRVISS</sequence>
<proteinExistence type="predicted"/>
<dbReference type="GO" id="GO:0009102">
    <property type="term" value="P:biotin biosynthetic process"/>
    <property type="evidence" value="ECO:0007669"/>
    <property type="project" value="TreeGrafter"/>
</dbReference>
<dbReference type="Gene3D" id="3.40.50.300">
    <property type="entry name" value="P-loop containing nucleotide triphosphate hydrolases"/>
    <property type="match status" value="2"/>
</dbReference>
<dbReference type="GO" id="GO:0004015">
    <property type="term" value="F:adenosylmethionine-8-amino-7-oxononanoate transaminase activity"/>
    <property type="evidence" value="ECO:0007669"/>
    <property type="project" value="TreeGrafter"/>
</dbReference>
<keyword evidence="4" id="KW-0663">Pyridoxal phosphate</keyword>
<dbReference type="CDD" id="cd03109">
    <property type="entry name" value="DTBS"/>
    <property type="match status" value="1"/>
</dbReference>
<evidence type="ECO:0008006" key="7">
    <source>
        <dbReference type="Google" id="ProtNLM"/>
    </source>
</evidence>
<keyword evidence="2" id="KW-0032">Aminotransferase</keyword>
<gene>
    <name evidence="5" type="ORF">jhhlp_004934</name>
</gene>
<dbReference type="Pfam" id="PF00202">
    <property type="entry name" value="Aminotran_3"/>
    <property type="match status" value="2"/>
</dbReference>
<dbReference type="VEuPathDB" id="FungiDB:jhhlp_004934"/>
<protein>
    <recommendedName>
        <fullName evidence="7">Dethiobiotin synthase</fullName>
    </recommendedName>
</protein>
<dbReference type="STRING" id="41688.A0A2N3N7Z7"/>
<evidence type="ECO:0000256" key="4">
    <source>
        <dbReference type="ARBA" id="ARBA00022898"/>
    </source>
</evidence>
<evidence type="ECO:0000256" key="2">
    <source>
        <dbReference type="ARBA" id="ARBA00022576"/>
    </source>
</evidence>
<dbReference type="EMBL" id="NLAX01000095">
    <property type="protein sequence ID" value="PKS08548.1"/>
    <property type="molecule type" value="Genomic_DNA"/>
</dbReference>
<dbReference type="Proteomes" id="UP000233524">
    <property type="component" value="Unassembled WGS sequence"/>
</dbReference>
<dbReference type="GO" id="GO:0005739">
    <property type="term" value="C:mitochondrion"/>
    <property type="evidence" value="ECO:0007669"/>
    <property type="project" value="UniProtKB-SubCell"/>
</dbReference>
<dbReference type="FunFam" id="3.90.1150.10:FF:000080">
    <property type="entry name" value="Bifunctional dethiobiotin synthetase/adenosylmethionine-8-amino-7-oxononanoate aminotransferase"/>
    <property type="match status" value="1"/>
</dbReference>
<keyword evidence="3" id="KW-0808">Transferase</keyword>
<dbReference type="AlphaFoldDB" id="A0A2N3N7Z7"/>
<keyword evidence="6" id="KW-1185">Reference proteome</keyword>
<reference evidence="5 6" key="1">
    <citation type="journal article" date="2017" name="G3 (Bethesda)">
        <title>First Draft Genome Sequence of the Pathogenic Fungus Lomentospora prolificans (Formerly Scedosporium prolificans).</title>
        <authorList>
            <person name="Luo R."/>
            <person name="Zimin A."/>
            <person name="Workman R."/>
            <person name="Fan Y."/>
            <person name="Pertea G."/>
            <person name="Grossman N."/>
            <person name="Wear M.P."/>
            <person name="Jia B."/>
            <person name="Miller H."/>
            <person name="Casadevall A."/>
            <person name="Timp W."/>
            <person name="Zhang S.X."/>
            <person name="Salzberg S.L."/>
        </authorList>
    </citation>
    <scope>NUCLEOTIDE SEQUENCE [LARGE SCALE GENOMIC DNA]</scope>
    <source>
        <strain evidence="5 6">JHH-5317</strain>
    </source>
</reference>
<comment type="caution">
    <text evidence="5">The sequence shown here is derived from an EMBL/GenBank/DDBJ whole genome shotgun (WGS) entry which is preliminary data.</text>
</comment>
<dbReference type="InterPro" id="IPR027417">
    <property type="entry name" value="P-loop_NTPase"/>
</dbReference>
<dbReference type="SUPFAM" id="SSF52540">
    <property type="entry name" value="P-loop containing nucleoside triphosphate hydrolases"/>
    <property type="match status" value="1"/>
</dbReference>
<dbReference type="InParanoid" id="A0A2N3N7Z7"/>
<evidence type="ECO:0000256" key="3">
    <source>
        <dbReference type="ARBA" id="ARBA00022679"/>
    </source>
</evidence>
<dbReference type="Gene3D" id="3.40.640.10">
    <property type="entry name" value="Type I PLP-dependent aspartate aminotransferase-like (Major domain)"/>
    <property type="match status" value="1"/>
</dbReference>
<evidence type="ECO:0000313" key="6">
    <source>
        <dbReference type="Proteomes" id="UP000233524"/>
    </source>
</evidence>
<accession>A0A2N3N7Z7</accession>
<dbReference type="PANTHER" id="PTHR42684">
    <property type="entry name" value="ADENOSYLMETHIONINE-8-AMINO-7-OXONONANOATE AMINOTRANSFERASE"/>
    <property type="match status" value="1"/>
</dbReference>
<dbReference type="SUPFAM" id="SSF53383">
    <property type="entry name" value="PLP-dependent transferases"/>
    <property type="match status" value="1"/>
</dbReference>
<name>A0A2N3N7Z7_9PEZI</name>
<dbReference type="InterPro" id="IPR049704">
    <property type="entry name" value="Aminotrans_3_PPA_site"/>
</dbReference>
<comment type="subcellular location">
    <subcellularLocation>
        <location evidence="1">Mitochondrion</location>
    </subcellularLocation>
</comment>
<dbReference type="InterPro" id="IPR015421">
    <property type="entry name" value="PyrdxlP-dep_Trfase_major"/>
</dbReference>
<organism evidence="5 6">
    <name type="scientific">Lomentospora prolificans</name>
    <dbReference type="NCBI Taxonomy" id="41688"/>
    <lineage>
        <taxon>Eukaryota</taxon>
        <taxon>Fungi</taxon>
        <taxon>Dikarya</taxon>
        <taxon>Ascomycota</taxon>
        <taxon>Pezizomycotina</taxon>
        <taxon>Sordariomycetes</taxon>
        <taxon>Hypocreomycetidae</taxon>
        <taxon>Microascales</taxon>
        <taxon>Microascaceae</taxon>
        <taxon>Lomentospora</taxon>
    </lineage>
</organism>
<evidence type="ECO:0000313" key="5">
    <source>
        <dbReference type="EMBL" id="PKS08548.1"/>
    </source>
</evidence>
<dbReference type="Gene3D" id="3.90.1150.10">
    <property type="entry name" value="Aspartate Aminotransferase, domain 1"/>
    <property type="match status" value="1"/>
</dbReference>
<evidence type="ECO:0000256" key="1">
    <source>
        <dbReference type="ARBA" id="ARBA00004173"/>
    </source>
</evidence>
<dbReference type="GO" id="GO:0030170">
    <property type="term" value="F:pyridoxal phosphate binding"/>
    <property type="evidence" value="ECO:0007669"/>
    <property type="project" value="InterPro"/>
</dbReference>